<sequence length="81" mass="9461">MNDYIRIGIEFFRVLILFAVLTAAFYLGMTWMDHYQERVHRYDEPGSGAVKVSQVSDGHEGLYSWNGHDVSRLFEFLRDGE</sequence>
<dbReference type="RefSeq" id="WP_023510337.1">
    <property type="nucleotide sequence ID" value="NZ_AWTC01000009.1"/>
</dbReference>
<dbReference type="STRING" id="1395513.P343_10435"/>
<accession>V6IWK6</accession>
<evidence type="ECO:0000313" key="2">
    <source>
        <dbReference type="EMBL" id="EST11673.1"/>
    </source>
</evidence>
<dbReference type="Proteomes" id="UP000018296">
    <property type="component" value="Unassembled WGS sequence"/>
</dbReference>
<organism evidence="2 3">
    <name type="scientific">Sporolactobacillus laevolacticus DSM 442</name>
    <dbReference type="NCBI Taxonomy" id="1395513"/>
    <lineage>
        <taxon>Bacteria</taxon>
        <taxon>Bacillati</taxon>
        <taxon>Bacillota</taxon>
        <taxon>Bacilli</taxon>
        <taxon>Bacillales</taxon>
        <taxon>Sporolactobacillaceae</taxon>
        <taxon>Sporolactobacillus</taxon>
    </lineage>
</organism>
<evidence type="ECO:0000256" key="1">
    <source>
        <dbReference type="SAM" id="Phobius"/>
    </source>
</evidence>
<comment type="caution">
    <text evidence="2">The sequence shown here is derived from an EMBL/GenBank/DDBJ whole genome shotgun (WGS) entry which is preliminary data.</text>
</comment>
<feature type="transmembrane region" description="Helical" evidence="1">
    <location>
        <begin position="12"/>
        <end position="32"/>
    </location>
</feature>
<dbReference type="AlphaFoldDB" id="V6IWK6"/>
<dbReference type="PATRIC" id="fig|1395513.3.peg.2106"/>
<keyword evidence="1" id="KW-1133">Transmembrane helix</keyword>
<keyword evidence="1" id="KW-0472">Membrane</keyword>
<protein>
    <submittedName>
        <fullName evidence="2">Membrane protein</fullName>
    </submittedName>
</protein>
<keyword evidence="1" id="KW-0812">Transmembrane</keyword>
<dbReference type="EMBL" id="AWTC01000009">
    <property type="protein sequence ID" value="EST11673.1"/>
    <property type="molecule type" value="Genomic_DNA"/>
</dbReference>
<dbReference type="OrthoDB" id="2691647at2"/>
<dbReference type="Pfam" id="PF14004">
    <property type="entry name" value="DUF4227"/>
    <property type="match status" value="1"/>
</dbReference>
<gene>
    <name evidence="2" type="ORF">P343_10435</name>
</gene>
<reference evidence="2 3" key="1">
    <citation type="journal article" date="2013" name="Genome Announc.">
        <title>Genome Sequence of Sporolactobacillus laevolacticus DSM442, an Efficient Polymer-Grade D-Lactate Producer from Agricultural Waste Cottonseed as a Nitrogen Source.</title>
        <authorList>
            <person name="Wang H."/>
            <person name="Wang L."/>
            <person name="Ju J."/>
            <person name="Yu B."/>
            <person name="Ma Y."/>
        </authorList>
    </citation>
    <scope>NUCLEOTIDE SEQUENCE [LARGE SCALE GENOMIC DNA]</scope>
    <source>
        <strain evidence="2 3">DSM 442</strain>
    </source>
</reference>
<keyword evidence="3" id="KW-1185">Reference proteome</keyword>
<proteinExistence type="predicted"/>
<name>V6IWK6_9BACL</name>
<dbReference type="InterPro" id="IPR025321">
    <property type="entry name" value="DUF4227"/>
</dbReference>
<evidence type="ECO:0000313" key="3">
    <source>
        <dbReference type="Proteomes" id="UP000018296"/>
    </source>
</evidence>